<keyword evidence="1" id="KW-0472">Membrane</keyword>
<feature type="transmembrane region" description="Helical" evidence="1">
    <location>
        <begin position="37"/>
        <end position="54"/>
    </location>
</feature>
<evidence type="ECO:0000259" key="2">
    <source>
        <dbReference type="Pfam" id="PF02517"/>
    </source>
</evidence>
<keyword evidence="1" id="KW-1133">Transmembrane helix</keyword>
<dbReference type="GO" id="GO:0008237">
    <property type="term" value="F:metallopeptidase activity"/>
    <property type="evidence" value="ECO:0007669"/>
    <property type="project" value="UniProtKB-KW"/>
</dbReference>
<accession>A0A7J5AR16</accession>
<keyword evidence="1" id="KW-0812">Transmembrane</keyword>
<dbReference type="GO" id="GO:0004175">
    <property type="term" value="F:endopeptidase activity"/>
    <property type="evidence" value="ECO:0007669"/>
    <property type="project" value="UniProtKB-ARBA"/>
</dbReference>
<keyword evidence="4" id="KW-1185">Reference proteome</keyword>
<dbReference type="RefSeq" id="WP_150898622.1">
    <property type="nucleotide sequence ID" value="NZ_WAAU01000008.1"/>
</dbReference>
<feature type="transmembrane region" description="Helical" evidence="1">
    <location>
        <begin position="74"/>
        <end position="98"/>
    </location>
</feature>
<dbReference type="EMBL" id="WAAU01000008">
    <property type="protein sequence ID" value="KAB1159403.1"/>
    <property type="molecule type" value="Genomic_DNA"/>
</dbReference>
<dbReference type="AlphaFoldDB" id="A0A7J5AR16"/>
<feature type="transmembrane region" description="Helical" evidence="1">
    <location>
        <begin position="12"/>
        <end position="31"/>
    </location>
</feature>
<evidence type="ECO:0000313" key="3">
    <source>
        <dbReference type="EMBL" id="KAB1159403.1"/>
    </source>
</evidence>
<evidence type="ECO:0000313" key="4">
    <source>
        <dbReference type="Proteomes" id="UP000467305"/>
    </source>
</evidence>
<dbReference type="GO" id="GO:0006508">
    <property type="term" value="P:proteolysis"/>
    <property type="evidence" value="ECO:0007669"/>
    <property type="project" value="UniProtKB-KW"/>
</dbReference>
<keyword evidence="3" id="KW-0645">Protease</keyword>
<keyword evidence="3" id="KW-0482">Metalloprotease</keyword>
<dbReference type="InterPro" id="IPR003675">
    <property type="entry name" value="Rce1/LyrA-like_dom"/>
</dbReference>
<gene>
    <name evidence="3" type="ORF">F7018_03565</name>
</gene>
<dbReference type="GO" id="GO:0080120">
    <property type="term" value="P:CAAX-box protein maturation"/>
    <property type="evidence" value="ECO:0007669"/>
    <property type="project" value="UniProtKB-ARBA"/>
</dbReference>
<organism evidence="3 4">
    <name type="scientific">Tenacibaculum aiptasiae</name>
    <dbReference type="NCBI Taxonomy" id="426481"/>
    <lineage>
        <taxon>Bacteria</taxon>
        <taxon>Pseudomonadati</taxon>
        <taxon>Bacteroidota</taxon>
        <taxon>Flavobacteriia</taxon>
        <taxon>Flavobacteriales</taxon>
        <taxon>Flavobacteriaceae</taxon>
        <taxon>Tenacibaculum</taxon>
    </lineage>
</organism>
<keyword evidence="3" id="KW-0378">Hydrolase</keyword>
<comment type="caution">
    <text evidence="3">The sequence shown here is derived from an EMBL/GenBank/DDBJ whole genome shotgun (WGS) entry which is preliminary data.</text>
</comment>
<dbReference type="OrthoDB" id="9807747at2"/>
<protein>
    <submittedName>
        <fullName evidence="3">CPBP family intramembrane metalloprotease</fullName>
    </submittedName>
</protein>
<proteinExistence type="predicted"/>
<dbReference type="Pfam" id="PF02517">
    <property type="entry name" value="Rce1-like"/>
    <property type="match status" value="1"/>
</dbReference>
<reference evidence="3 4" key="1">
    <citation type="submission" date="2019-09" db="EMBL/GenBank/DDBJ databases">
        <authorList>
            <person name="Cao W.R."/>
        </authorList>
    </citation>
    <scope>NUCLEOTIDE SEQUENCE [LARGE SCALE GENOMIC DNA]</scope>
    <source>
        <strain evidence="4">a4</strain>
    </source>
</reference>
<sequence>MTSFIKQNNQLSYFLDLIVYLAIMFLIREIHIPNTHFLVNTFLYSGTTFIVATWQMNRRGVTWSSIGLKRPKSIFITLLKAVFLFLVIIATFLIFKFIQESFSLVKENPTRGIKTGKSLSNGDYGYVFSIIIFIWLQSALEELLERAFLITWLERLFEKTSFKTTLAIIIQACIWGFRHSYDISDRSLSVALVGIIMGIAYVKFHRNLWTLIIAHCAMNTMSLI</sequence>
<evidence type="ECO:0000256" key="1">
    <source>
        <dbReference type="SAM" id="Phobius"/>
    </source>
</evidence>
<feature type="transmembrane region" description="Helical" evidence="1">
    <location>
        <begin position="187"/>
        <end position="204"/>
    </location>
</feature>
<name>A0A7J5AR16_9FLAO</name>
<dbReference type="Proteomes" id="UP000467305">
    <property type="component" value="Unassembled WGS sequence"/>
</dbReference>
<feature type="domain" description="CAAX prenyl protease 2/Lysostaphin resistance protein A-like" evidence="2">
    <location>
        <begin position="126"/>
        <end position="221"/>
    </location>
</feature>